<dbReference type="InterPro" id="IPR054344">
    <property type="entry name" value="TY-Chap_N"/>
</dbReference>
<comment type="caution">
    <text evidence="2">The sequence shown here is derived from an EMBL/GenBank/DDBJ whole genome shotgun (WGS) entry which is preliminary data.</text>
</comment>
<gene>
    <name evidence="2" type="ORF">FNL39_102420</name>
</gene>
<protein>
    <recommendedName>
        <fullName evidence="1">TY-Chap N-terminal domain-containing protein</fullName>
    </recommendedName>
</protein>
<dbReference type="Proteomes" id="UP000798951">
    <property type="component" value="Unassembled WGS sequence"/>
</dbReference>
<accession>A0ABQ6YR47</accession>
<dbReference type="EMBL" id="VMSD01000002">
    <property type="protein sequence ID" value="KAF0848272.1"/>
    <property type="molecule type" value="Genomic_DNA"/>
</dbReference>
<evidence type="ECO:0000313" key="3">
    <source>
        <dbReference type="Proteomes" id="UP000798951"/>
    </source>
</evidence>
<dbReference type="RefSeq" id="WP_067982147.1">
    <property type="nucleotide sequence ID" value="NZ_VMSD01000002.1"/>
</dbReference>
<dbReference type="Pfam" id="PF22552">
    <property type="entry name" value="TY-Chap3"/>
    <property type="match status" value="1"/>
</dbReference>
<proteinExistence type="predicted"/>
<organism evidence="2 3">
    <name type="scientific">Nocardia caishijiensis</name>
    <dbReference type="NCBI Taxonomy" id="184756"/>
    <lineage>
        <taxon>Bacteria</taxon>
        <taxon>Bacillati</taxon>
        <taxon>Actinomycetota</taxon>
        <taxon>Actinomycetes</taxon>
        <taxon>Mycobacteriales</taxon>
        <taxon>Nocardiaceae</taxon>
        <taxon>Nocardia</taxon>
    </lineage>
</organism>
<keyword evidence="3" id="KW-1185">Reference proteome</keyword>
<feature type="domain" description="TY-Chap N-terminal" evidence="1">
    <location>
        <begin position="2"/>
        <end position="124"/>
    </location>
</feature>
<sequence length="160" mass="17957">MTDWTDFADGLAQQLMLLPAGAFLVICAPHPPHDAREFVQFAQTDDELYGQLAGDEWLDESDRRTPDERRLLIETGWQQPHPDHVDNWWVELPWPAPSTGYRKLASMAVVGLRDVFGITAPELLTYRAWNGRAGNRALDLPLLGLDSTNSGDDAEDSSRQ</sequence>
<reference evidence="2 3" key="1">
    <citation type="submission" date="2019-07" db="EMBL/GenBank/DDBJ databases">
        <title>Genomic Encyclopedia of Type Strains, Phase IV (KMG-IV): sequencing the most valuable type-strain genomes for metagenomic binning, comparative biology and taxonomic classification.</title>
        <authorList>
            <person name="Goeker M."/>
        </authorList>
    </citation>
    <scope>NUCLEOTIDE SEQUENCE [LARGE SCALE GENOMIC DNA]</scope>
    <source>
        <strain evidence="2 3">DSM 44831</strain>
    </source>
</reference>
<evidence type="ECO:0000313" key="2">
    <source>
        <dbReference type="EMBL" id="KAF0848272.1"/>
    </source>
</evidence>
<evidence type="ECO:0000259" key="1">
    <source>
        <dbReference type="Pfam" id="PF22552"/>
    </source>
</evidence>
<name>A0ABQ6YR47_9NOCA</name>